<keyword evidence="1" id="KW-0732">Signal</keyword>
<dbReference type="GO" id="GO:0030975">
    <property type="term" value="F:thiamine binding"/>
    <property type="evidence" value="ECO:0007669"/>
    <property type="project" value="InterPro"/>
</dbReference>
<dbReference type="AlphaFoldDB" id="A0A2A9E874"/>
<dbReference type="InterPro" id="IPR005948">
    <property type="entry name" value="ThiB-like"/>
</dbReference>
<comment type="caution">
    <text evidence="2">The sequence shown here is derived from an EMBL/GenBank/DDBJ whole genome shotgun (WGS) entry which is preliminary data.</text>
</comment>
<reference evidence="2 3" key="1">
    <citation type="submission" date="2017-10" db="EMBL/GenBank/DDBJ databases">
        <title>Sequencing the genomes of 1000 actinobacteria strains.</title>
        <authorList>
            <person name="Klenk H.-P."/>
        </authorList>
    </citation>
    <scope>NUCLEOTIDE SEQUENCE [LARGE SCALE GENOMIC DNA]</scope>
    <source>
        <strain evidence="2 3">DSM 18966</strain>
    </source>
</reference>
<dbReference type="GO" id="GO:0030288">
    <property type="term" value="C:outer membrane-bounded periplasmic space"/>
    <property type="evidence" value="ECO:0007669"/>
    <property type="project" value="TreeGrafter"/>
</dbReference>
<dbReference type="GO" id="GO:0015888">
    <property type="term" value="P:thiamine transport"/>
    <property type="evidence" value="ECO:0007669"/>
    <property type="project" value="InterPro"/>
</dbReference>
<dbReference type="GO" id="GO:0030976">
    <property type="term" value="F:thiamine pyrophosphate binding"/>
    <property type="evidence" value="ECO:0007669"/>
    <property type="project" value="TreeGrafter"/>
</dbReference>
<dbReference type="Gene3D" id="3.40.190.10">
    <property type="entry name" value="Periplasmic binding protein-like II"/>
    <property type="match status" value="2"/>
</dbReference>
<dbReference type="NCBIfam" id="TIGR01254">
    <property type="entry name" value="sfuA"/>
    <property type="match status" value="1"/>
</dbReference>
<dbReference type="Proteomes" id="UP000225548">
    <property type="component" value="Unassembled WGS sequence"/>
</dbReference>
<name>A0A2A9E874_9MICO</name>
<protein>
    <submittedName>
        <fullName evidence="2">Thiamine transport system substrate-binding protein</fullName>
    </submittedName>
</protein>
<dbReference type="PANTHER" id="PTHR30006">
    <property type="entry name" value="THIAMINE-BINDING PERIPLASMIC PROTEIN-RELATED"/>
    <property type="match status" value="1"/>
</dbReference>
<dbReference type="RefSeq" id="WP_098455459.1">
    <property type="nucleotide sequence ID" value="NZ_PDJG01000001.1"/>
</dbReference>
<evidence type="ECO:0000313" key="2">
    <source>
        <dbReference type="EMBL" id="PFG34422.1"/>
    </source>
</evidence>
<organism evidence="2 3">
    <name type="scientific">Sanguibacter antarcticus</name>
    <dbReference type="NCBI Taxonomy" id="372484"/>
    <lineage>
        <taxon>Bacteria</taxon>
        <taxon>Bacillati</taxon>
        <taxon>Actinomycetota</taxon>
        <taxon>Actinomycetes</taxon>
        <taxon>Micrococcales</taxon>
        <taxon>Sanguibacteraceae</taxon>
        <taxon>Sanguibacter</taxon>
    </lineage>
</organism>
<dbReference type="PANTHER" id="PTHR30006:SF2">
    <property type="entry name" value="ABC TRANSPORTER SUBSTRATE-BINDING PROTEIN"/>
    <property type="match status" value="1"/>
</dbReference>
<proteinExistence type="predicted"/>
<gene>
    <name evidence="2" type="ORF">ATL42_2332</name>
</gene>
<dbReference type="Pfam" id="PF13343">
    <property type="entry name" value="SBP_bac_6"/>
    <property type="match status" value="1"/>
</dbReference>
<sequence length="364" mass="38476">MLNTLHQPARHRSGRAGLAVVGLTTSLALGLVSCASGSTQDDATDEASGTVTVVVHDSIVISDESKAAFEDESGLTLEVVSAGDGGALANQLILTKDSPLGDVAYGIDNSFASRAVAEGVFAPYTSPVQGELSAQLAADPSGTLTAIDYGDVCMNVDTAWFEENGELEPETLEDLTTAEYKDLTVVSNPATSSPGLAFLFATIGEYGDDYLDYWERLADNGLLVVNGWEEAYQTEFTAGEGAGARPIVLSYGSSPAYTVSEDGSTTTTTAMLDTCFRQVEYAGVLEGAENPEGAQELVDFLLGEPFQSEIPTGMYVYPVDPDAVVPPEWVDFAPLPTNPIVLDPAEISENRDTWIKEWTATVLG</sequence>
<dbReference type="OrthoDB" id="5412681at2"/>
<evidence type="ECO:0000313" key="3">
    <source>
        <dbReference type="Proteomes" id="UP000225548"/>
    </source>
</evidence>
<evidence type="ECO:0000256" key="1">
    <source>
        <dbReference type="ARBA" id="ARBA00022729"/>
    </source>
</evidence>
<dbReference type="SUPFAM" id="SSF53850">
    <property type="entry name" value="Periplasmic binding protein-like II"/>
    <property type="match status" value="1"/>
</dbReference>
<keyword evidence="3" id="KW-1185">Reference proteome</keyword>
<dbReference type="EMBL" id="PDJG01000001">
    <property type="protein sequence ID" value="PFG34422.1"/>
    <property type="molecule type" value="Genomic_DNA"/>
</dbReference>
<dbReference type="CDD" id="cd13545">
    <property type="entry name" value="PBP2_TbpA"/>
    <property type="match status" value="1"/>
</dbReference>
<accession>A0A2A9E874</accession>